<evidence type="ECO:0000313" key="2">
    <source>
        <dbReference type="EMBL" id="MUN06414.1"/>
    </source>
</evidence>
<sequence length="301" mass="32653">MTYSTPRRRRVRQVRRLATAATRSAMWRGGVVVPATWWDGHPNFGDDLTPWLLPDYGIAPVHRVPSKARLAGVGSILEFLPEHFDGAIWGSGLMYGKPHPLPDATVLAVRGHLTRDLIGAPADVALGDPGILVARRARRPKPRWDVALVPHGHHRSHEPFMSMADAAGLRVHVVNVHQPAARVVREIAAAEAVITTSLHGLVTADAYGIPATWTMLEPPLSGGAFKFRDYESVMTPGSSRFTEFDESRGLEGMMAGASAAPRAEVERSCDDLERAIGRLADVLPDLPRFPGGAFRVLAGRG</sequence>
<evidence type="ECO:0000313" key="3">
    <source>
        <dbReference type="Proteomes" id="UP000480122"/>
    </source>
</evidence>
<dbReference type="InterPro" id="IPR007345">
    <property type="entry name" value="Polysacch_pyruvyl_Trfase"/>
</dbReference>
<organism evidence="2 3">
    <name type="scientific">Agromyces luteolus</name>
    <dbReference type="NCBI Taxonomy" id="88373"/>
    <lineage>
        <taxon>Bacteria</taxon>
        <taxon>Bacillati</taxon>
        <taxon>Actinomycetota</taxon>
        <taxon>Actinomycetes</taxon>
        <taxon>Micrococcales</taxon>
        <taxon>Microbacteriaceae</taxon>
        <taxon>Agromyces</taxon>
    </lineage>
</organism>
<dbReference type="RefSeq" id="WP_155841079.1">
    <property type="nucleotide sequence ID" value="NZ_BAAAIA010000009.1"/>
</dbReference>
<comment type="caution">
    <text evidence="2">The sequence shown here is derived from an EMBL/GenBank/DDBJ whole genome shotgun (WGS) entry which is preliminary data.</text>
</comment>
<name>A0A7C9LGB7_9MICO</name>
<feature type="domain" description="Polysaccharide pyruvyl transferase" evidence="1">
    <location>
        <begin position="149"/>
        <end position="212"/>
    </location>
</feature>
<accession>A0A7C9LGB7</accession>
<dbReference type="EMBL" id="WODA01000006">
    <property type="protein sequence ID" value="MUN06414.1"/>
    <property type="molecule type" value="Genomic_DNA"/>
</dbReference>
<dbReference type="AlphaFoldDB" id="A0A7C9LGB7"/>
<evidence type="ECO:0000259" key="1">
    <source>
        <dbReference type="Pfam" id="PF04230"/>
    </source>
</evidence>
<protein>
    <recommendedName>
        <fullName evidence="1">Polysaccharide pyruvyl transferase domain-containing protein</fullName>
    </recommendedName>
</protein>
<gene>
    <name evidence="2" type="ORF">GLX25_04690</name>
</gene>
<dbReference type="Pfam" id="PF04230">
    <property type="entry name" value="PS_pyruv_trans"/>
    <property type="match status" value="1"/>
</dbReference>
<keyword evidence="3" id="KW-1185">Reference proteome</keyword>
<dbReference type="OrthoDB" id="9803627at2"/>
<dbReference type="Proteomes" id="UP000480122">
    <property type="component" value="Unassembled WGS sequence"/>
</dbReference>
<proteinExistence type="predicted"/>
<reference evidence="2 3" key="1">
    <citation type="submission" date="2019-11" db="EMBL/GenBank/DDBJ databases">
        <title>Agromyces kandeliae sp. nov., isolated from mangrove soil.</title>
        <authorList>
            <person name="Wang R."/>
        </authorList>
    </citation>
    <scope>NUCLEOTIDE SEQUENCE [LARGE SCALE GENOMIC DNA]</scope>
    <source>
        <strain evidence="2 3">JCM 11431</strain>
    </source>
</reference>